<reference evidence="2 3" key="1">
    <citation type="submission" date="2013-02" db="EMBL/GenBank/DDBJ databases">
        <title>The Genome Sequence of Acinetobacter bereziniae CIP 70.12.</title>
        <authorList>
            <consortium name="The Broad Institute Genome Sequencing Platform"/>
            <consortium name="The Broad Institute Genome Sequencing Center for Infectious Disease"/>
            <person name="Cerqueira G."/>
            <person name="Feldgarden M."/>
            <person name="Courvalin P."/>
            <person name="Perichon B."/>
            <person name="Grillot-Courvalin C."/>
            <person name="Clermont D."/>
            <person name="Rocha E."/>
            <person name="Yoon E.-J."/>
            <person name="Nemec A."/>
            <person name="Walker B."/>
            <person name="Young S.K."/>
            <person name="Zeng Q."/>
            <person name="Gargeya S."/>
            <person name="Fitzgerald M."/>
            <person name="Haas B."/>
            <person name="Abouelleil A."/>
            <person name="Alvarado L."/>
            <person name="Arachchi H.M."/>
            <person name="Berlin A.M."/>
            <person name="Chapman S.B."/>
            <person name="Dewar J."/>
            <person name="Goldberg J."/>
            <person name="Griggs A."/>
            <person name="Gujja S."/>
            <person name="Hansen M."/>
            <person name="Howarth C."/>
            <person name="Imamovic A."/>
            <person name="Larimer J."/>
            <person name="McCowan C."/>
            <person name="Murphy C."/>
            <person name="Neiman D."/>
            <person name="Pearson M."/>
            <person name="Priest M."/>
            <person name="Roberts A."/>
            <person name="Saif S."/>
            <person name="Shea T."/>
            <person name="Sisk P."/>
            <person name="Sykes S."/>
            <person name="Wortman J."/>
            <person name="Nusbaum C."/>
            <person name="Birren B."/>
        </authorList>
    </citation>
    <scope>NUCLEOTIDE SEQUENCE [LARGE SCALE GENOMIC DNA]</scope>
    <source>
        <strain evidence="2 3">CIP 70.12</strain>
    </source>
</reference>
<evidence type="ECO:0000313" key="3">
    <source>
        <dbReference type="Proteomes" id="UP000013251"/>
    </source>
</evidence>
<dbReference type="RefSeq" id="WP_005034048.1">
    <property type="nucleotide sequence ID" value="NZ_KB849756.1"/>
</dbReference>
<accession>N9EE99</accession>
<organism evidence="2 3">
    <name type="scientific">Acinetobacter bereziniae LMG 1003 = CIP 70.12</name>
    <dbReference type="NCBI Taxonomy" id="981324"/>
    <lineage>
        <taxon>Bacteria</taxon>
        <taxon>Pseudomonadati</taxon>
        <taxon>Pseudomonadota</taxon>
        <taxon>Gammaproteobacteria</taxon>
        <taxon>Moraxellales</taxon>
        <taxon>Moraxellaceae</taxon>
        <taxon>Acinetobacter</taxon>
    </lineage>
</organism>
<comment type="caution">
    <text evidence="2">The sequence shown here is derived from an EMBL/GenBank/DDBJ whole genome shotgun (WGS) entry which is preliminary data.</text>
</comment>
<dbReference type="Proteomes" id="UP000013251">
    <property type="component" value="Unassembled WGS sequence"/>
</dbReference>
<keyword evidence="3" id="KW-1185">Reference proteome</keyword>
<feature type="compositionally biased region" description="Low complexity" evidence="1">
    <location>
        <begin position="190"/>
        <end position="220"/>
    </location>
</feature>
<dbReference type="EMBL" id="APQG01000047">
    <property type="protein sequence ID" value="ENV91140.1"/>
    <property type="molecule type" value="Genomic_DNA"/>
</dbReference>
<name>N9EE99_ACIBZ</name>
<dbReference type="HOGENOM" id="CLU_1253678_0_0_6"/>
<dbReference type="PATRIC" id="fig|1217650.3.peg.3579"/>
<proteinExistence type="predicted"/>
<evidence type="ECO:0000256" key="1">
    <source>
        <dbReference type="SAM" id="MobiDB-lite"/>
    </source>
</evidence>
<sequence>MVTKLKNLNVYMNGKAIGTATSISCDLGSKPDHSVESLYLKHGGRISFIKARQMGKTEIHADYFKSLIDQFRKEYQKQNRQLLPGTLRRCYMAQCKLCGTRYWFFSNHICKPQQVTKKNYTYPKTPVSNVTIKQTIRRDSDSSAVNDLQQQQMYAQQLLQQQAFLTSASDDACRSEPIKPTIQGHHHESVSAPSDSGSSYSSDSSSSSCDSGSSSSSGWD</sequence>
<protein>
    <submittedName>
        <fullName evidence="2">Uncharacterized protein</fullName>
    </submittedName>
</protein>
<feature type="region of interest" description="Disordered" evidence="1">
    <location>
        <begin position="174"/>
        <end position="220"/>
    </location>
</feature>
<evidence type="ECO:0000313" key="2">
    <source>
        <dbReference type="EMBL" id="ENV91140.1"/>
    </source>
</evidence>
<dbReference type="AlphaFoldDB" id="N9EE99"/>
<gene>
    <name evidence="2" type="ORF">F938_03639</name>
</gene>